<evidence type="ECO:0000256" key="2">
    <source>
        <dbReference type="SAM" id="Phobius"/>
    </source>
</evidence>
<organism evidence="3 4">
    <name type="scientific">Colletotrichum asianum</name>
    <dbReference type="NCBI Taxonomy" id="702518"/>
    <lineage>
        <taxon>Eukaryota</taxon>
        <taxon>Fungi</taxon>
        <taxon>Dikarya</taxon>
        <taxon>Ascomycota</taxon>
        <taxon>Pezizomycotina</taxon>
        <taxon>Sordariomycetes</taxon>
        <taxon>Hypocreomycetidae</taxon>
        <taxon>Glomerellales</taxon>
        <taxon>Glomerellaceae</taxon>
        <taxon>Colletotrichum</taxon>
        <taxon>Colletotrichum gloeosporioides species complex</taxon>
    </lineage>
</organism>
<dbReference type="OrthoDB" id="5428040at2759"/>
<proteinExistence type="predicted"/>
<feature type="transmembrane region" description="Helical" evidence="2">
    <location>
        <begin position="108"/>
        <end position="136"/>
    </location>
</feature>
<evidence type="ECO:0000313" key="3">
    <source>
        <dbReference type="EMBL" id="KAF0322827.1"/>
    </source>
</evidence>
<comment type="caution">
    <text evidence="3">The sequence shown here is derived from an EMBL/GenBank/DDBJ whole genome shotgun (WGS) entry which is preliminary data.</text>
</comment>
<feature type="compositionally biased region" description="Low complexity" evidence="1">
    <location>
        <begin position="1"/>
        <end position="17"/>
    </location>
</feature>
<gene>
    <name evidence="3" type="ORF">GQ607_009827</name>
</gene>
<evidence type="ECO:0000313" key="4">
    <source>
        <dbReference type="Proteomes" id="UP000434172"/>
    </source>
</evidence>
<keyword evidence="2" id="KW-0812">Transmembrane</keyword>
<dbReference type="Proteomes" id="UP000434172">
    <property type="component" value="Unassembled WGS sequence"/>
</dbReference>
<evidence type="ECO:0000256" key="1">
    <source>
        <dbReference type="SAM" id="MobiDB-lite"/>
    </source>
</evidence>
<keyword evidence="2" id="KW-0472">Membrane</keyword>
<feature type="region of interest" description="Disordered" evidence="1">
    <location>
        <begin position="1"/>
        <end position="52"/>
    </location>
</feature>
<dbReference type="AlphaFoldDB" id="A0A8H3WBK4"/>
<protein>
    <submittedName>
        <fullName evidence="3">Uncharacterized protein</fullName>
    </submittedName>
</protein>
<dbReference type="EMBL" id="WOWK01000057">
    <property type="protein sequence ID" value="KAF0322827.1"/>
    <property type="molecule type" value="Genomic_DNA"/>
</dbReference>
<feature type="compositionally biased region" description="Basic and acidic residues" evidence="1">
    <location>
        <begin position="18"/>
        <end position="42"/>
    </location>
</feature>
<feature type="transmembrane region" description="Helical" evidence="2">
    <location>
        <begin position="178"/>
        <end position="198"/>
    </location>
</feature>
<name>A0A8H3WBK4_9PEZI</name>
<accession>A0A8H3WBK4</accession>
<feature type="transmembrane region" description="Helical" evidence="2">
    <location>
        <begin position="657"/>
        <end position="678"/>
    </location>
</feature>
<sequence length="808" mass="90464">MQQISSDETSSSITLTTEETRTVAELQNERHDESRLSCHEPPDEQTIEGNSMIPDEKAKSLDSLMKAGIFISLISIAAAFTFVTWLWWTPQDNNHWRSWVLANRLQPSVTLASVVIRTAVGTLAATATAMIAAVAVERRGVHLIAIARVSTARFSGSGPLSLGSLVLRPSRLDIGVRLIVMLLILITFAVQFISTLLVSDLQQGEVLSLPRSIPNIYSVGLQNDTGTLTSNPDSYWSRRPRFAETFAEYSEAGVDDEGIEDTGPTIRAFLPFESTETRESVSTFRGMARVSDSRVVCLRPMISNLTLCEIELSDSESNVGICGVLQLNRSAAVAAGLHWSGNDRFSFGCPLPDLKGLIWQICQNHTFDGVLTSSEWSLYNHDRTDDIKLLWQITGHNIPMFSDYDLYNPSSLEMLGSTANGAWTSQYFNLTLHRQNMTEYMHAIRYLEFNMTICAQARIERDSIRQLEIHASRLHLLSSRTARAEPTYGWSKDSEGFATESLRKQLNAVTNPSSSLRPYDRDGTLDIDQKILGSSIAEAPHGEWTKYGTGRMMNDFLGSLFDRSQDAPILLCSNCLRTWSPSYVMVDDLYTQIFEDTLNATSSPARALQAMYFTLERSVYYDKLSRYSSNELNDSEPPGAEIMTVELTQIPEHHRGYWAVVGILTAFLATFAVVAWLYRPMLYSLPGNSWHAIAQISESAELADLLRKARLSTDDEVEQMIGGTPKKTSSRGDGFVIYAREGLRRVQQRFLAVFKSSASSRSQRTVPRLVLREGVFVRASEEEAYTKLRASGFRRRLPRKNSWSESVE</sequence>
<reference evidence="3 4" key="1">
    <citation type="submission" date="2019-12" db="EMBL/GenBank/DDBJ databases">
        <title>A genome sequence resource for the geographically widespread anthracnose pathogen Colletotrichum asianum.</title>
        <authorList>
            <person name="Meng Y."/>
        </authorList>
    </citation>
    <scope>NUCLEOTIDE SEQUENCE [LARGE SCALE GENOMIC DNA]</scope>
    <source>
        <strain evidence="3 4">ICMP 18580</strain>
    </source>
</reference>
<keyword evidence="4" id="KW-1185">Reference proteome</keyword>
<feature type="transmembrane region" description="Helical" evidence="2">
    <location>
        <begin position="67"/>
        <end position="88"/>
    </location>
</feature>
<keyword evidence="2" id="KW-1133">Transmembrane helix</keyword>